<organism evidence="2 3">
    <name type="scientific">Xaviernesmea rhizosphaerae</name>
    <dbReference type="NCBI Taxonomy" id="1672749"/>
    <lineage>
        <taxon>Bacteria</taxon>
        <taxon>Pseudomonadati</taxon>
        <taxon>Pseudomonadota</taxon>
        <taxon>Alphaproteobacteria</taxon>
        <taxon>Hyphomicrobiales</taxon>
        <taxon>Rhizobiaceae</taxon>
        <taxon>Rhizobium/Agrobacterium group</taxon>
        <taxon>Xaviernesmea</taxon>
    </lineage>
</organism>
<dbReference type="EMBL" id="MSPX01000002">
    <property type="protein sequence ID" value="OQP87570.1"/>
    <property type="molecule type" value="Genomic_DNA"/>
</dbReference>
<evidence type="ECO:0000313" key="3">
    <source>
        <dbReference type="Proteomes" id="UP000192652"/>
    </source>
</evidence>
<accession>A0ABX3PHB8</accession>
<sequence>MPRAIQKMTVRILPEGQPITVAGRNLWALRLLMKAGKDGCTPIEQPGPRWSDYTHKLRKFGFAIETVHETHGGPFPGTHARYILHSQVETIPEEGSAVNV</sequence>
<dbReference type="Proteomes" id="UP000192652">
    <property type="component" value="Unassembled WGS sequence"/>
</dbReference>
<reference evidence="2 3" key="1">
    <citation type="journal article" date="2017" name="Antonie Van Leeuwenhoek">
        <title>Rhizobium rhizosphaerae sp. nov., a novel species isolated from rice rhizosphere.</title>
        <authorList>
            <person name="Zhao J.J."/>
            <person name="Zhang J."/>
            <person name="Zhang R.J."/>
            <person name="Zhang C.W."/>
            <person name="Yin H.Q."/>
            <person name="Zhang X.X."/>
        </authorList>
    </citation>
    <scope>NUCLEOTIDE SEQUENCE [LARGE SCALE GENOMIC DNA]</scope>
    <source>
        <strain evidence="2 3">RD15</strain>
    </source>
</reference>
<evidence type="ECO:0000313" key="2">
    <source>
        <dbReference type="EMBL" id="OQP87570.1"/>
    </source>
</evidence>
<comment type="caution">
    <text evidence="2">The sequence shown here is derived from an EMBL/GenBank/DDBJ whole genome shotgun (WGS) entry which is preliminary data.</text>
</comment>
<gene>
    <name evidence="2" type="ORF">BTR14_03090</name>
</gene>
<keyword evidence="3" id="KW-1185">Reference proteome</keyword>
<protein>
    <recommendedName>
        <fullName evidence="1">Winged helix domain-containing protein</fullName>
    </recommendedName>
</protein>
<proteinExistence type="predicted"/>
<feature type="domain" description="Winged helix" evidence="1">
    <location>
        <begin position="19"/>
        <end position="91"/>
    </location>
</feature>
<name>A0ABX3PHB8_9HYPH</name>
<evidence type="ECO:0000259" key="1">
    <source>
        <dbReference type="Pfam" id="PF22324"/>
    </source>
</evidence>
<dbReference type="InterPro" id="IPR054382">
    <property type="entry name" value="wHTH_alphaproteobact"/>
</dbReference>
<dbReference type="Pfam" id="PF22324">
    <property type="entry name" value="HTH_91"/>
    <property type="match status" value="1"/>
</dbReference>